<proteinExistence type="predicted"/>
<dbReference type="Proteomes" id="UP000032221">
    <property type="component" value="Unassembled WGS sequence"/>
</dbReference>
<dbReference type="EMBL" id="JXST01000004">
    <property type="protein sequence ID" value="KIU18195.1"/>
    <property type="molecule type" value="Genomic_DNA"/>
</dbReference>
<gene>
    <name evidence="3" type="ORF">TL10_03870</name>
</gene>
<evidence type="ECO:0000256" key="2">
    <source>
        <dbReference type="SAM" id="SignalP"/>
    </source>
</evidence>
<name>A0A0D1LBP3_9MYCO</name>
<feature type="chain" id="PRO_5002242924" description="Adenylate cyclase" evidence="2">
    <location>
        <begin position="26"/>
        <end position="97"/>
    </location>
</feature>
<dbReference type="OrthoDB" id="4631617at2"/>
<accession>A0A0D1LBP3</accession>
<sequence length="97" mass="10063">MERSIILPCLVTVFVALTPAGIALADNPHAPGTTGQPGKEASDDPALKPPGFSSPGFANAEQHYAGSALNPNRGNTDKAVSQYDVAGFQWQQHHPGG</sequence>
<dbReference type="STRING" id="280871.TL10_03870"/>
<keyword evidence="4" id="KW-1185">Reference proteome</keyword>
<evidence type="ECO:0000313" key="4">
    <source>
        <dbReference type="Proteomes" id="UP000032221"/>
    </source>
</evidence>
<keyword evidence="2" id="KW-0732">Signal</keyword>
<feature type="signal peptide" evidence="2">
    <location>
        <begin position="1"/>
        <end position="25"/>
    </location>
</feature>
<comment type="caution">
    <text evidence="3">The sequence shown here is derived from an EMBL/GenBank/DDBJ whole genome shotgun (WGS) entry which is preliminary data.</text>
</comment>
<feature type="region of interest" description="Disordered" evidence="1">
    <location>
        <begin position="24"/>
        <end position="97"/>
    </location>
</feature>
<reference evidence="3 4" key="1">
    <citation type="submission" date="2015-01" db="EMBL/GenBank/DDBJ databases">
        <title>Genome sequence of Mycobacterium llatzerense and Mycobacterium immunogenum recovered from brain abscess.</title>
        <authorList>
            <person name="Greninger A.L."/>
            <person name="Langelier C."/>
            <person name="Cunningham G."/>
            <person name="Chiu C.Y."/>
            <person name="Miller S."/>
        </authorList>
    </citation>
    <scope>NUCLEOTIDE SEQUENCE [LARGE SCALE GENOMIC DNA]</scope>
    <source>
        <strain evidence="3 4">CLUC14</strain>
    </source>
</reference>
<evidence type="ECO:0000313" key="3">
    <source>
        <dbReference type="EMBL" id="KIU18195.1"/>
    </source>
</evidence>
<dbReference type="RefSeq" id="WP_043400307.1">
    <property type="nucleotide sequence ID" value="NZ_JXST01000004.1"/>
</dbReference>
<evidence type="ECO:0000256" key="1">
    <source>
        <dbReference type="SAM" id="MobiDB-lite"/>
    </source>
</evidence>
<organism evidence="3 4">
    <name type="scientific">Mycolicibacterium llatzerense</name>
    <dbReference type="NCBI Taxonomy" id="280871"/>
    <lineage>
        <taxon>Bacteria</taxon>
        <taxon>Bacillati</taxon>
        <taxon>Actinomycetota</taxon>
        <taxon>Actinomycetes</taxon>
        <taxon>Mycobacteriales</taxon>
        <taxon>Mycobacteriaceae</taxon>
        <taxon>Mycolicibacterium</taxon>
    </lineage>
</organism>
<dbReference type="PATRIC" id="fig|280871.6.peg.787"/>
<evidence type="ECO:0008006" key="5">
    <source>
        <dbReference type="Google" id="ProtNLM"/>
    </source>
</evidence>
<dbReference type="AlphaFoldDB" id="A0A0D1LBP3"/>
<protein>
    <recommendedName>
        <fullName evidence="5">Adenylate cyclase</fullName>
    </recommendedName>
</protein>